<feature type="compositionally biased region" description="Polar residues" evidence="1">
    <location>
        <begin position="29"/>
        <end position="46"/>
    </location>
</feature>
<name>A0A2S4UXK2_9BASI</name>
<feature type="region of interest" description="Disordered" evidence="1">
    <location>
        <begin position="29"/>
        <end position="63"/>
    </location>
</feature>
<dbReference type="AlphaFoldDB" id="A0A2S4UXK2"/>
<evidence type="ECO:0000313" key="2">
    <source>
        <dbReference type="EMBL" id="POW01966.1"/>
    </source>
</evidence>
<accession>A0A2S4UXK2</accession>
<keyword evidence="3" id="KW-1185">Reference proteome</keyword>
<evidence type="ECO:0000256" key="1">
    <source>
        <dbReference type="SAM" id="MobiDB-lite"/>
    </source>
</evidence>
<dbReference type="Proteomes" id="UP000239156">
    <property type="component" value="Unassembled WGS sequence"/>
</dbReference>
<feature type="compositionally biased region" description="Polar residues" evidence="1">
    <location>
        <begin position="246"/>
        <end position="262"/>
    </location>
</feature>
<dbReference type="VEuPathDB" id="FungiDB:PSHT_02956"/>
<protein>
    <submittedName>
        <fullName evidence="2">Uncharacterized protein</fullName>
    </submittedName>
</protein>
<sequence length="328" mass="36821">LPSGCIRNVDDSNLPRGYHCTTGSLPWSRTSQSISSTAGMMSSQQRAHTTTSAVTSESASSKQTTIATPIQSILISRLDRRSDSFRKPLPIRRLAPNVPSYKLQSARNRHPFDISRIRETRNVSVKYDRELVQTTITAIDRVAAINAKREKAFYSARMAAAAPVVRKSMAVEVVKERHVLRLKDDELTQKVVEAAESRLSLITARKQAEDRRRLRLKTSRLVLLLKKLANLLTMPLKQSLRPAPATRSQPEQAKMKNQSQEQAQRKSALVPANQSMDRLKTQINFQQAHIIVCPFLNSNDLQHRKHASKNLIFCLDSQTALKGLLLGI</sequence>
<dbReference type="EMBL" id="PKSL01000150">
    <property type="protein sequence ID" value="POW01966.1"/>
    <property type="molecule type" value="Genomic_DNA"/>
</dbReference>
<feature type="region of interest" description="Disordered" evidence="1">
    <location>
        <begin position="239"/>
        <end position="270"/>
    </location>
</feature>
<proteinExistence type="predicted"/>
<comment type="caution">
    <text evidence="2">The sequence shown here is derived from an EMBL/GenBank/DDBJ whole genome shotgun (WGS) entry which is preliminary data.</text>
</comment>
<evidence type="ECO:0000313" key="3">
    <source>
        <dbReference type="Proteomes" id="UP000239156"/>
    </source>
</evidence>
<gene>
    <name evidence="2" type="ORF">PSTT_12119</name>
</gene>
<feature type="compositionally biased region" description="Low complexity" evidence="1">
    <location>
        <begin position="47"/>
        <end position="61"/>
    </location>
</feature>
<organism evidence="2 3">
    <name type="scientific">Puccinia striiformis</name>
    <dbReference type="NCBI Taxonomy" id="27350"/>
    <lineage>
        <taxon>Eukaryota</taxon>
        <taxon>Fungi</taxon>
        <taxon>Dikarya</taxon>
        <taxon>Basidiomycota</taxon>
        <taxon>Pucciniomycotina</taxon>
        <taxon>Pucciniomycetes</taxon>
        <taxon>Pucciniales</taxon>
        <taxon>Pucciniaceae</taxon>
        <taxon>Puccinia</taxon>
    </lineage>
</organism>
<dbReference type="VEuPathDB" id="FungiDB:PSTT_12119"/>
<feature type="non-terminal residue" evidence="2">
    <location>
        <position position="1"/>
    </location>
</feature>
<reference evidence="2" key="1">
    <citation type="submission" date="2017-12" db="EMBL/GenBank/DDBJ databases">
        <title>Gene loss provides genomic basis for host adaptation in cereal stripe rust fungi.</title>
        <authorList>
            <person name="Xia C."/>
        </authorList>
    </citation>
    <scope>NUCLEOTIDE SEQUENCE [LARGE SCALE GENOMIC DNA]</scope>
    <source>
        <strain evidence="2">93-210</strain>
    </source>
</reference>